<organism evidence="1 2">
    <name type="scientific">Oedothorax gibbosus</name>
    <dbReference type="NCBI Taxonomy" id="931172"/>
    <lineage>
        <taxon>Eukaryota</taxon>
        <taxon>Metazoa</taxon>
        <taxon>Ecdysozoa</taxon>
        <taxon>Arthropoda</taxon>
        <taxon>Chelicerata</taxon>
        <taxon>Arachnida</taxon>
        <taxon>Araneae</taxon>
        <taxon>Araneomorphae</taxon>
        <taxon>Entelegynae</taxon>
        <taxon>Araneoidea</taxon>
        <taxon>Linyphiidae</taxon>
        <taxon>Erigoninae</taxon>
        <taxon>Oedothorax</taxon>
    </lineage>
</organism>
<gene>
    <name evidence="1" type="ORF">JTE90_027843</name>
</gene>
<accession>A0AAV6U3Z2</accession>
<dbReference type="Proteomes" id="UP000827092">
    <property type="component" value="Unassembled WGS sequence"/>
</dbReference>
<evidence type="ECO:0000313" key="2">
    <source>
        <dbReference type="Proteomes" id="UP000827092"/>
    </source>
</evidence>
<dbReference type="EMBL" id="JAFNEN010000688">
    <property type="protein sequence ID" value="KAG8178533.1"/>
    <property type="molecule type" value="Genomic_DNA"/>
</dbReference>
<comment type="caution">
    <text evidence="1">The sequence shown here is derived from an EMBL/GenBank/DDBJ whole genome shotgun (WGS) entry which is preliminary data.</text>
</comment>
<evidence type="ECO:0000313" key="1">
    <source>
        <dbReference type="EMBL" id="KAG8178533.1"/>
    </source>
</evidence>
<sequence>MGRSCSCRSPSPGVFVLRATTVANSSRLKKTKAMQVESQMFKDTTHDTLDIPAWYCFLMTVSSLITPSVTSCSVLDSISRSCSCRSSLPGAFVLRATTVANSSRLKKTNAMQVESHMFKATTYDTLGIQA</sequence>
<dbReference type="AlphaFoldDB" id="A0AAV6U3Z2"/>
<keyword evidence="2" id="KW-1185">Reference proteome</keyword>
<name>A0AAV6U3Z2_9ARAC</name>
<proteinExistence type="predicted"/>
<reference evidence="1 2" key="1">
    <citation type="journal article" date="2022" name="Nat. Ecol. Evol.">
        <title>A masculinizing supergene underlies an exaggerated male reproductive morph in a spider.</title>
        <authorList>
            <person name="Hendrickx F."/>
            <person name="De Corte Z."/>
            <person name="Sonet G."/>
            <person name="Van Belleghem S.M."/>
            <person name="Kostlbacher S."/>
            <person name="Vangestel C."/>
        </authorList>
    </citation>
    <scope>NUCLEOTIDE SEQUENCE [LARGE SCALE GENOMIC DNA]</scope>
    <source>
        <strain evidence="1">W744_W776</strain>
    </source>
</reference>
<protein>
    <submittedName>
        <fullName evidence="1">Uncharacterized protein</fullName>
    </submittedName>
</protein>